<evidence type="ECO:0000313" key="1">
    <source>
        <dbReference type="EMBL" id="QNN64538.1"/>
    </source>
</evidence>
<evidence type="ECO:0000313" key="2">
    <source>
        <dbReference type="Proteomes" id="UP000515955"/>
    </source>
</evidence>
<dbReference type="EMBL" id="CP060717">
    <property type="protein sequence ID" value="QNN64538.1"/>
    <property type="molecule type" value="Genomic_DNA"/>
</dbReference>
<dbReference type="KEGG" id="srhi:H9L12_09505"/>
<dbReference type="AlphaFoldDB" id="A0A7G9S9L3"/>
<sequence>MDEQKVLITPDGYGRIAIVRRDDCRYCLYEHWRWDLKTQIAFHVEPVRDRRWTHNDYDREALYEGEGIDPLPGLFATLEDAEREARSLPGFADAIEEAK</sequence>
<accession>A0A7G9S9L3</accession>
<gene>
    <name evidence="1" type="ORF">H9L12_09505</name>
</gene>
<dbReference type="RefSeq" id="WP_187541537.1">
    <property type="nucleotide sequence ID" value="NZ_CP060717.1"/>
</dbReference>
<keyword evidence="2" id="KW-1185">Reference proteome</keyword>
<protein>
    <submittedName>
        <fullName evidence="1">Uncharacterized protein</fullName>
    </submittedName>
</protein>
<name>A0A7G9S9L3_9SPHN</name>
<dbReference type="Proteomes" id="UP000515955">
    <property type="component" value="Chromosome"/>
</dbReference>
<organism evidence="1 2">
    <name type="scientific">Sphingomonas rhizophila</name>
    <dbReference type="NCBI Taxonomy" id="2071607"/>
    <lineage>
        <taxon>Bacteria</taxon>
        <taxon>Pseudomonadati</taxon>
        <taxon>Pseudomonadota</taxon>
        <taxon>Alphaproteobacteria</taxon>
        <taxon>Sphingomonadales</taxon>
        <taxon>Sphingomonadaceae</taxon>
        <taxon>Sphingomonas</taxon>
    </lineage>
</organism>
<proteinExistence type="predicted"/>
<reference evidence="1 2" key="1">
    <citation type="submission" date="2020-08" db="EMBL/GenBank/DDBJ databases">
        <title>Genome sequence of Sphingomonas rhizophila KACC 19189T.</title>
        <authorList>
            <person name="Hyun D.-W."/>
            <person name="Bae J.-W."/>
        </authorList>
    </citation>
    <scope>NUCLEOTIDE SEQUENCE [LARGE SCALE GENOMIC DNA]</scope>
    <source>
        <strain evidence="1 2">KACC 19189</strain>
    </source>
</reference>